<feature type="transmembrane region" description="Helical" evidence="7">
    <location>
        <begin position="275"/>
        <end position="299"/>
    </location>
</feature>
<feature type="transmembrane region" description="Helical" evidence="7">
    <location>
        <begin position="384"/>
        <end position="409"/>
    </location>
</feature>
<proteinExistence type="predicted"/>
<keyword evidence="2" id="KW-1003">Cell membrane</keyword>
<evidence type="ECO:0000256" key="6">
    <source>
        <dbReference type="ARBA" id="ARBA00023136"/>
    </source>
</evidence>
<dbReference type="PANTHER" id="PTHR35806">
    <property type="entry name" value="OXALOACETATE DECARBOXYLASE BETA CHAIN 2"/>
    <property type="match status" value="1"/>
</dbReference>
<evidence type="ECO:0000256" key="1">
    <source>
        <dbReference type="ARBA" id="ARBA00004651"/>
    </source>
</evidence>
<dbReference type="OrthoDB" id="9783838at2"/>
<feature type="transmembrane region" description="Helical" evidence="7">
    <location>
        <begin position="342"/>
        <end position="363"/>
    </location>
</feature>
<evidence type="ECO:0000313" key="9">
    <source>
        <dbReference type="Proteomes" id="UP000244896"/>
    </source>
</evidence>
<dbReference type="GO" id="GO:0005886">
    <property type="term" value="C:plasma membrane"/>
    <property type="evidence" value="ECO:0007669"/>
    <property type="project" value="UniProtKB-SubCell"/>
</dbReference>
<feature type="transmembrane region" description="Helical" evidence="7">
    <location>
        <begin position="247"/>
        <end position="269"/>
    </location>
</feature>
<evidence type="ECO:0000256" key="7">
    <source>
        <dbReference type="SAM" id="Phobius"/>
    </source>
</evidence>
<dbReference type="GO" id="GO:0016829">
    <property type="term" value="F:lyase activity"/>
    <property type="evidence" value="ECO:0007669"/>
    <property type="project" value="InterPro"/>
</dbReference>
<accession>A0A2U8E4Y8</accession>
<keyword evidence="5 7" id="KW-1133">Transmembrane helix</keyword>
<reference evidence="8 9" key="1">
    <citation type="journal article" date="2018" name="Syst. Appl. Microbiol.">
        <title>Ereboglobus luteus gen. nov. sp. nov. from cockroach guts, and new insights into the oxygen relationship of the genera Opitutus and Didymococcus (Verrucomicrobia: Opitutaceae).</title>
        <authorList>
            <person name="Tegtmeier D."/>
            <person name="Belitz A."/>
            <person name="Radek R."/>
            <person name="Heimerl T."/>
            <person name="Brune A."/>
        </authorList>
    </citation>
    <scope>NUCLEOTIDE SEQUENCE [LARGE SCALE GENOMIC DNA]</scope>
    <source>
        <strain evidence="8 9">Ho45</strain>
    </source>
</reference>
<evidence type="ECO:0008006" key="10">
    <source>
        <dbReference type="Google" id="ProtNLM"/>
    </source>
</evidence>
<evidence type="ECO:0000256" key="5">
    <source>
        <dbReference type="ARBA" id="ARBA00022989"/>
    </source>
</evidence>
<dbReference type="AlphaFoldDB" id="A0A2U8E4Y8"/>
<dbReference type="Proteomes" id="UP000244896">
    <property type="component" value="Chromosome"/>
</dbReference>
<keyword evidence="9" id="KW-1185">Reference proteome</keyword>
<keyword evidence="6 7" id="KW-0472">Membrane</keyword>
<feature type="transmembrane region" description="Helical" evidence="7">
    <location>
        <begin position="46"/>
        <end position="68"/>
    </location>
</feature>
<name>A0A2U8E4Y8_9BACT</name>
<feature type="transmembrane region" description="Helical" evidence="7">
    <location>
        <begin position="21"/>
        <end position="40"/>
    </location>
</feature>
<evidence type="ECO:0000256" key="2">
    <source>
        <dbReference type="ARBA" id="ARBA00022475"/>
    </source>
</evidence>
<dbReference type="KEGG" id="elut:CKA38_12025"/>
<dbReference type="InterPro" id="IPR005661">
    <property type="entry name" value="OadB_MmdB"/>
</dbReference>
<evidence type="ECO:0000256" key="3">
    <source>
        <dbReference type="ARBA" id="ARBA00022692"/>
    </source>
</evidence>
<feature type="transmembrane region" description="Helical" evidence="7">
    <location>
        <begin position="526"/>
        <end position="550"/>
    </location>
</feature>
<feature type="transmembrane region" description="Helical" evidence="7">
    <location>
        <begin position="311"/>
        <end position="330"/>
    </location>
</feature>
<dbReference type="GO" id="GO:0006814">
    <property type="term" value="P:sodium ion transport"/>
    <property type="evidence" value="ECO:0007669"/>
    <property type="project" value="InterPro"/>
</dbReference>
<comment type="subcellular location">
    <subcellularLocation>
        <location evidence="1">Cell membrane</location>
        <topology evidence="1">Multi-pass membrane protein</topology>
    </subcellularLocation>
</comment>
<feature type="transmembrane region" description="Helical" evidence="7">
    <location>
        <begin position="429"/>
        <end position="446"/>
    </location>
</feature>
<dbReference type="NCBIfam" id="TIGR01109">
    <property type="entry name" value="Na_pump_decarbB"/>
    <property type="match status" value="1"/>
</dbReference>
<sequence>MQFSDILNIFQGITTLFDSPSHIMIGRIGLILLGGLLVYLGKKGTLEPLLMIPMGLGMVAVNAGVLFMPSQMAETVTRGSLESTVAEYISITTNVEATYTEDGKVIVTGPEAASAAHNLAFLSRPDKKNATNGVDVAYSINGKLFTTGKSAGTAIESSPIGANRQGLESSAPIGQQPRERVELVFTGANGAEAFKQLETMQAGRVQYFADMDKAQSGEMPGNLMIAPLVQQPKELMDMQQITALQPIYTFAFGNSLIACLVFMGIGVLLDVGFLLARPFLSMFIALTCEFGTIITFPIAKALGFSFGEAASIALVGCADGPMVLFASLNLAKHMFVPITVVAYLYLGLAYGGYPYLIRFLVPAKLRAIKLPQRPVVKITAGEKLAFAVAGCGVLCLLFPSAAPLFLSLFLGVAVREAGLKVFTVMIENVFLYGATMFLGLLLGVLCEASTILNPKVVMLLVLGILALLLSGVGGICGGYIAYLVSGRKINPVIGISGVSCVPTTAKVAQKEVSKVNPNSIILPEALGANISGVITSAIITGIYVTLIPILEKL</sequence>
<organism evidence="8 9">
    <name type="scientific">Ereboglobus luteus</name>
    <dbReference type="NCBI Taxonomy" id="1796921"/>
    <lineage>
        <taxon>Bacteria</taxon>
        <taxon>Pseudomonadati</taxon>
        <taxon>Verrucomicrobiota</taxon>
        <taxon>Opitutia</taxon>
        <taxon>Opitutales</taxon>
        <taxon>Opitutaceae</taxon>
        <taxon>Ereboglobus</taxon>
    </lineage>
</organism>
<feature type="transmembrane region" description="Helical" evidence="7">
    <location>
        <begin position="458"/>
        <end position="482"/>
    </location>
</feature>
<dbReference type="Pfam" id="PF03977">
    <property type="entry name" value="OAD_beta"/>
    <property type="match status" value="2"/>
</dbReference>
<keyword evidence="3 7" id="KW-0812">Transmembrane</keyword>
<dbReference type="PANTHER" id="PTHR35806:SF1">
    <property type="entry name" value="OXALOACETATE DECARBOXYLASE BETA CHAIN 2"/>
    <property type="match status" value="1"/>
</dbReference>
<dbReference type="EMBL" id="CP023004">
    <property type="protein sequence ID" value="AWI09880.1"/>
    <property type="molecule type" value="Genomic_DNA"/>
</dbReference>
<protein>
    <recommendedName>
        <fullName evidence="10">Na+-translocating decarboxylase subunit beta</fullName>
    </recommendedName>
</protein>
<evidence type="ECO:0000256" key="4">
    <source>
        <dbReference type="ARBA" id="ARBA00022967"/>
    </source>
</evidence>
<gene>
    <name evidence="8" type="ORF">CKA38_12025</name>
</gene>
<keyword evidence="4" id="KW-1278">Translocase</keyword>
<evidence type="ECO:0000313" key="8">
    <source>
        <dbReference type="EMBL" id="AWI09880.1"/>
    </source>
</evidence>